<comment type="caution">
    <text evidence="2">The sequence shown here is derived from an EMBL/GenBank/DDBJ whole genome shotgun (WGS) entry which is preliminary data.</text>
</comment>
<accession>A0AAV7NVQ1</accession>
<dbReference type="EMBL" id="JANPWB010000012">
    <property type="protein sequence ID" value="KAJ1119534.1"/>
    <property type="molecule type" value="Genomic_DNA"/>
</dbReference>
<organism evidence="2 3">
    <name type="scientific">Pleurodeles waltl</name>
    <name type="common">Iberian ribbed newt</name>
    <dbReference type="NCBI Taxonomy" id="8319"/>
    <lineage>
        <taxon>Eukaryota</taxon>
        <taxon>Metazoa</taxon>
        <taxon>Chordata</taxon>
        <taxon>Craniata</taxon>
        <taxon>Vertebrata</taxon>
        <taxon>Euteleostomi</taxon>
        <taxon>Amphibia</taxon>
        <taxon>Batrachia</taxon>
        <taxon>Caudata</taxon>
        <taxon>Salamandroidea</taxon>
        <taxon>Salamandridae</taxon>
        <taxon>Pleurodelinae</taxon>
        <taxon>Pleurodeles</taxon>
    </lineage>
</organism>
<proteinExistence type="predicted"/>
<protein>
    <submittedName>
        <fullName evidence="2">Uncharacterized protein</fullName>
    </submittedName>
</protein>
<evidence type="ECO:0000256" key="1">
    <source>
        <dbReference type="SAM" id="MobiDB-lite"/>
    </source>
</evidence>
<reference evidence="2" key="1">
    <citation type="journal article" date="2022" name="bioRxiv">
        <title>Sequencing and chromosome-scale assembly of the giantPleurodeles waltlgenome.</title>
        <authorList>
            <person name="Brown T."/>
            <person name="Elewa A."/>
            <person name="Iarovenko S."/>
            <person name="Subramanian E."/>
            <person name="Araus A.J."/>
            <person name="Petzold A."/>
            <person name="Susuki M."/>
            <person name="Suzuki K.-i.T."/>
            <person name="Hayashi T."/>
            <person name="Toyoda A."/>
            <person name="Oliveira C."/>
            <person name="Osipova E."/>
            <person name="Leigh N.D."/>
            <person name="Simon A."/>
            <person name="Yun M.H."/>
        </authorList>
    </citation>
    <scope>NUCLEOTIDE SEQUENCE</scope>
    <source>
        <strain evidence="2">20211129_DDA</strain>
        <tissue evidence="2">Liver</tissue>
    </source>
</reference>
<gene>
    <name evidence="2" type="ORF">NDU88_007719</name>
</gene>
<evidence type="ECO:0000313" key="2">
    <source>
        <dbReference type="EMBL" id="KAJ1119534.1"/>
    </source>
</evidence>
<name>A0AAV7NVQ1_PLEWA</name>
<feature type="region of interest" description="Disordered" evidence="1">
    <location>
        <begin position="1"/>
        <end position="28"/>
    </location>
</feature>
<dbReference type="Proteomes" id="UP001066276">
    <property type="component" value="Chromosome 8"/>
</dbReference>
<sequence>MAEFKKGKLSVLTSRDDPRPQATHNSTGAAEVIVGAASATKKDVHLSQHVRDSKVSYSSHLTAPESTGVVQGPVEKVMQAGIEEWSVGDSEQTSDCSDHPKNDVDQDIVLTVWKTAEKNT</sequence>
<evidence type="ECO:0000313" key="3">
    <source>
        <dbReference type="Proteomes" id="UP001066276"/>
    </source>
</evidence>
<feature type="region of interest" description="Disordered" evidence="1">
    <location>
        <begin position="86"/>
        <end position="105"/>
    </location>
</feature>
<keyword evidence="3" id="KW-1185">Reference proteome</keyword>
<dbReference type="AlphaFoldDB" id="A0AAV7NVQ1"/>